<keyword evidence="3" id="KW-1185">Reference proteome</keyword>
<dbReference type="EMBL" id="QBKT01000003">
    <property type="protein sequence ID" value="PTX62051.1"/>
    <property type="molecule type" value="Genomic_DNA"/>
</dbReference>
<dbReference type="PANTHER" id="PTHR35531">
    <property type="entry name" value="INNER MEMBRANE PROTEIN YBCI-RELATED"/>
    <property type="match status" value="1"/>
</dbReference>
<comment type="caution">
    <text evidence="2">The sequence shown here is derived from an EMBL/GenBank/DDBJ whole genome shotgun (WGS) entry which is preliminary data.</text>
</comment>
<feature type="transmembrane region" description="Helical" evidence="1">
    <location>
        <begin position="85"/>
        <end position="106"/>
    </location>
</feature>
<evidence type="ECO:0000313" key="2">
    <source>
        <dbReference type="EMBL" id="PTX62051.1"/>
    </source>
</evidence>
<feature type="transmembrane region" description="Helical" evidence="1">
    <location>
        <begin position="59"/>
        <end position="78"/>
    </location>
</feature>
<dbReference type="InterPro" id="IPR007404">
    <property type="entry name" value="YdjM-like"/>
</dbReference>
<dbReference type="PANTHER" id="PTHR35531:SF1">
    <property type="entry name" value="INNER MEMBRANE PROTEIN YBCI-RELATED"/>
    <property type="match status" value="1"/>
</dbReference>
<protein>
    <submittedName>
        <fullName evidence="2">Inner membrane protein</fullName>
    </submittedName>
</protein>
<dbReference type="AlphaFoldDB" id="A0A2T6C151"/>
<feature type="transmembrane region" description="Helical" evidence="1">
    <location>
        <begin position="25"/>
        <end position="47"/>
    </location>
</feature>
<dbReference type="Proteomes" id="UP000244090">
    <property type="component" value="Unassembled WGS sequence"/>
</dbReference>
<reference evidence="2 3" key="1">
    <citation type="submission" date="2018-04" db="EMBL/GenBank/DDBJ databases">
        <title>Genomic Encyclopedia of Archaeal and Bacterial Type Strains, Phase II (KMG-II): from individual species to whole genera.</title>
        <authorList>
            <person name="Goeker M."/>
        </authorList>
    </citation>
    <scope>NUCLEOTIDE SEQUENCE [LARGE SCALE GENOMIC DNA]</scope>
    <source>
        <strain evidence="2 3">DSM 25731</strain>
    </source>
</reference>
<name>A0A2T6C151_9FLAO</name>
<accession>A0A2T6C151</accession>
<organism evidence="2 3">
    <name type="scientific">Kordia periserrulae</name>
    <dbReference type="NCBI Taxonomy" id="701523"/>
    <lineage>
        <taxon>Bacteria</taxon>
        <taxon>Pseudomonadati</taxon>
        <taxon>Bacteroidota</taxon>
        <taxon>Flavobacteriia</taxon>
        <taxon>Flavobacteriales</taxon>
        <taxon>Flavobacteriaceae</taxon>
        <taxon>Kordia</taxon>
    </lineage>
</organism>
<keyword evidence="1" id="KW-0472">Membrane</keyword>
<feature type="transmembrane region" description="Helical" evidence="1">
    <location>
        <begin position="157"/>
        <end position="174"/>
    </location>
</feature>
<gene>
    <name evidence="2" type="ORF">C8N46_103149</name>
</gene>
<keyword evidence="1" id="KW-1133">Transmembrane helix</keyword>
<keyword evidence="1" id="KW-0812">Transmembrane</keyword>
<proteinExistence type="predicted"/>
<dbReference type="Pfam" id="PF04307">
    <property type="entry name" value="YdjM"/>
    <property type="match status" value="1"/>
</dbReference>
<evidence type="ECO:0000256" key="1">
    <source>
        <dbReference type="SAM" id="Phobius"/>
    </source>
</evidence>
<sequence length="179" mass="20120">MASVFSHALVAYTIKKVANVSLNPIKLSLLAIFCAVIPDADVIMFQFGYSYEHPLGHRGFTHSILFAFLLAFLVRIIFYRKVKFFSKLGMTLCIVFFLATISHGLLDALTNGGKGVGFFIPFDDTRYFFPWRPILVSPIGAARFFSEWGLRVLQSEALFIGIPCGIVLVLRIFLKKKTT</sequence>
<evidence type="ECO:0000313" key="3">
    <source>
        <dbReference type="Proteomes" id="UP000244090"/>
    </source>
</evidence>
<dbReference type="OrthoDB" id="9794683at2"/>
<dbReference type="RefSeq" id="WP_108114279.1">
    <property type="nucleotide sequence ID" value="NZ_QBKT01000003.1"/>
</dbReference>